<evidence type="ECO:0000313" key="2">
    <source>
        <dbReference type="Proteomes" id="UP000230833"/>
    </source>
</evidence>
<dbReference type="Proteomes" id="UP000230833">
    <property type="component" value="Unassembled WGS sequence"/>
</dbReference>
<gene>
    <name evidence="1" type="ORF">COV07_00385</name>
</gene>
<proteinExistence type="predicted"/>
<dbReference type="AlphaFoldDB" id="A0A2H0RKX9"/>
<accession>A0A2H0RKX9</accession>
<name>A0A2H0RKX9_9BACT</name>
<evidence type="ECO:0000313" key="1">
    <source>
        <dbReference type="EMBL" id="PIR47120.1"/>
    </source>
</evidence>
<protein>
    <submittedName>
        <fullName evidence="1">Uncharacterized protein</fullName>
    </submittedName>
</protein>
<dbReference type="EMBL" id="PCYL01000005">
    <property type="protein sequence ID" value="PIR47120.1"/>
    <property type="molecule type" value="Genomic_DNA"/>
</dbReference>
<sequence length="184" mass="21001">MKIILGYNANEECQTHQIQLLVVTLSRLIGVEVHGRGSAGYNGHKIAHVLEEAKDEPVVLIATDSFLRCSYEKHTMFGFSMDECVEGSESVYKRYCKLAEELSEKALKLALEHKAVVLDRLLPYLVHNVRWMREICKDLKIVRLTDMPMESENKLSECDRTITMHTSLTDLAKNIADIVHELQD</sequence>
<organism evidence="1 2">
    <name type="scientific">Candidatus Vogelbacteria bacterium CG10_big_fil_rev_8_21_14_0_10_45_14</name>
    <dbReference type="NCBI Taxonomy" id="1975042"/>
    <lineage>
        <taxon>Bacteria</taxon>
        <taxon>Candidatus Vogeliibacteriota</taxon>
    </lineage>
</organism>
<comment type="caution">
    <text evidence="1">The sequence shown here is derived from an EMBL/GenBank/DDBJ whole genome shotgun (WGS) entry which is preliminary data.</text>
</comment>
<reference evidence="1 2" key="1">
    <citation type="submission" date="2017-09" db="EMBL/GenBank/DDBJ databases">
        <title>Depth-based differentiation of microbial function through sediment-hosted aquifers and enrichment of novel symbionts in the deep terrestrial subsurface.</title>
        <authorList>
            <person name="Probst A.J."/>
            <person name="Ladd B."/>
            <person name="Jarett J.K."/>
            <person name="Geller-Mcgrath D.E."/>
            <person name="Sieber C.M."/>
            <person name="Emerson J.B."/>
            <person name="Anantharaman K."/>
            <person name="Thomas B.C."/>
            <person name="Malmstrom R."/>
            <person name="Stieglmeier M."/>
            <person name="Klingl A."/>
            <person name="Woyke T."/>
            <person name="Ryan C.M."/>
            <person name="Banfield J.F."/>
        </authorList>
    </citation>
    <scope>NUCLEOTIDE SEQUENCE [LARGE SCALE GENOMIC DNA]</scope>
    <source>
        <strain evidence="1">CG10_big_fil_rev_8_21_14_0_10_45_14</strain>
    </source>
</reference>